<name>A0A917Z8X4_9ACTN</name>
<comment type="caution">
    <text evidence="1">The sequence shown here is derived from an EMBL/GenBank/DDBJ whole genome shotgun (WGS) entry which is preliminary data.</text>
</comment>
<organism evidence="1 2">
    <name type="scientific">Nonomuraea cavernae</name>
    <dbReference type="NCBI Taxonomy" id="2045107"/>
    <lineage>
        <taxon>Bacteria</taxon>
        <taxon>Bacillati</taxon>
        <taxon>Actinomycetota</taxon>
        <taxon>Actinomycetes</taxon>
        <taxon>Streptosporangiales</taxon>
        <taxon>Streptosporangiaceae</taxon>
        <taxon>Nonomuraea</taxon>
    </lineage>
</organism>
<dbReference type="Proteomes" id="UP000646523">
    <property type="component" value="Unassembled WGS sequence"/>
</dbReference>
<reference evidence="1" key="2">
    <citation type="submission" date="2020-09" db="EMBL/GenBank/DDBJ databases">
        <authorList>
            <person name="Sun Q."/>
            <person name="Zhou Y."/>
        </authorList>
    </citation>
    <scope>NUCLEOTIDE SEQUENCE</scope>
    <source>
        <strain evidence="1">CGMCC 4.7368</strain>
    </source>
</reference>
<dbReference type="AlphaFoldDB" id="A0A917Z8X4"/>
<evidence type="ECO:0000313" key="1">
    <source>
        <dbReference type="EMBL" id="GGO78239.1"/>
    </source>
</evidence>
<accession>A0A917Z8X4</accession>
<protein>
    <submittedName>
        <fullName evidence="1">Uncharacterized protein</fullName>
    </submittedName>
</protein>
<proteinExistence type="predicted"/>
<keyword evidence="2" id="KW-1185">Reference proteome</keyword>
<sequence>MIRFTQYPPRCESPHVPDSAEYEPLTWMSPREGEPEARVLRWTCDCQPVVYELVTLGGVRYIRRIQTLKERRLIHETDRWIDRVAEGLWNALLFGHVR</sequence>
<gene>
    <name evidence="1" type="ORF">GCM10012289_59780</name>
</gene>
<evidence type="ECO:0000313" key="2">
    <source>
        <dbReference type="Proteomes" id="UP000646523"/>
    </source>
</evidence>
<reference evidence="1" key="1">
    <citation type="journal article" date="2014" name="Int. J. Syst. Evol. Microbiol.">
        <title>Complete genome sequence of Corynebacterium casei LMG S-19264T (=DSM 44701T), isolated from a smear-ripened cheese.</title>
        <authorList>
            <consortium name="US DOE Joint Genome Institute (JGI-PGF)"/>
            <person name="Walter F."/>
            <person name="Albersmeier A."/>
            <person name="Kalinowski J."/>
            <person name="Ruckert C."/>
        </authorList>
    </citation>
    <scope>NUCLEOTIDE SEQUENCE</scope>
    <source>
        <strain evidence="1">CGMCC 4.7368</strain>
    </source>
</reference>
<dbReference type="EMBL" id="BMNH01000024">
    <property type="protein sequence ID" value="GGO78239.1"/>
    <property type="molecule type" value="Genomic_DNA"/>
</dbReference>